<feature type="region of interest" description="Disordered" evidence="1">
    <location>
        <begin position="642"/>
        <end position="669"/>
    </location>
</feature>
<feature type="compositionally biased region" description="Basic and acidic residues" evidence="1">
    <location>
        <begin position="683"/>
        <end position="706"/>
    </location>
</feature>
<evidence type="ECO:0000256" key="1">
    <source>
        <dbReference type="SAM" id="MobiDB-lite"/>
    </source>
</evidence>
<feature type="chain" id="PRO_5045235585" description="SAM domain-containing protein" evidence="2">
    <location>
        <begin position="17"/>
        <end position="776"/>
    </location>
</feature>
<protein>
    <recommendedName>
        <fullName evidence="5">SAM domain-containing protein</fullName>
    </recommendedName>
</protein>
<keyword evidence="4" id="KW-1185">Reference proteome</keyword>
<evidence type="ECO:0000313" key="3">
    <source>
        <dbReference type="EMBL" id="CAH2056471.1"/>
    </source>
</evidence>
<accession>A0ABN8IFM9</accession>
<dbReference type="InterPro" id="IPR013761">
    <property type="entry name" value="SAM/pointed_sf"/>
</dbReference>
<feature type="region of interest" description="Disordered" evidence="1">
    <location>
        <begin position="683"/>
        <end position="708"/>
    </location>
</feature>
<dbReference type="SUPFAM" id="SSF47769">
    <property type="entry name" value="SAM/Pointed domain"/>
    <property type="match status" value="1"/>
</dbReference>
<dbReference type="EMBL" id="OW152835">
    <property type="protein sequence ID" value="CAH2056471.1"/>
    <property type="molecule type" value="Genomic_DNA"/>
</dbReference>
<feature type="non-terminal residue" evidence="3">
    <location>
        <position position="776"/>
    </location>
</feature>
<gene>
    <name evidence="3" type="ORF">IPOD504_LOCUS9681</name>
</gene>
<feature type="signal peptide" evidence="2">
    <location>
        <begin position="1"/>
        <end position="16"/>
    </location>
</feature>
<sequence length="776" mass="87485">MELALLFLCIPGRVSNELEEMQQPVYQEQQSNQQGAGQQMLLCPVRLVYETQILVQPGEQIQPNQTIFINPQNTPPWIQNRPQNQVIYVQQMAPNNFMPHVQQQHTGQNPLYIQQNYNNLHQIMSQQVLSQAQHEVRSANVQMANMLQRGTVQVSQASSTPNNPNVTSTPAVGPPANYGMLPPYYTNIQGQINQGQINFIPANVTGKQMVANVQTSQKTVATSAVNLGRNVEIQQNVYRPMLQQTYQQENNMPATPLPQSITMVPMQSQTAVQQKTNVNATPMDQNMAQIRPLQPQIINAPVLPQSTLNTSMTNDKMMRKVATVTPKGNTAISNLLNTTNKSSLTYSYRPIQPRPQQQRHFAPNILPASTHSQIILPIQATNVSSGGNTQTYPMPGALPTNYIKTEQSVFNRKRKSESPDEMQKKMAPNIVTQKNVTTTPMPITTNTYTDVGVNTIPLQRINNKPINTIPNDQTITINRTTESKQLIKDNLTQRIENQTDKDPKQTSETEKLLRNTVYTQARNRVLADKQETVTTNSTKIESKTADVKLQALPEKDTNKDLIENFDNKEIIKKEENNALNVGETKKEVSKATREEATLKEINLLGNGKTNENGFVLTHVLDGYVIQESNIAFPIRKPLQERTLQPNTEDLEVKKEENKNNQTNTDQNGSKICNLSFLNLNEEKLPEEEKTVSKNIEDDKEDNKDSPFTELKPQTVKTWTVQQLTTHLQKYNWDETVSVLREHEIDGESLFLVSKGQLTTIGVNEDHANIICQFVKS</sequence>
<evidence type="ECO:0000256" key="2">
    <source>
        <dbReference type="SAM" id="SignalP"/>
    </source>
</evidence>
<dbReference type="Gene3D" id="1.10.150.50">
    <property type="entry name" value="Transcription Factor, Ets-1"/>
    <property type="match status" value="1"/>
</dbReference>
<evidence type="ECO:0008006" key="5">
    <source>
        <dbReference type="Google" id="ProtNLM"/>
    </source>
</evidence>
<evidence type="ECO:0000313" key="4">
    <source>
        <dbReference type="Proteomes" id="UP000837857"/>
    </source>
</evidence>
<dbReference type="Proteomes" id="UP000837857">
    <property type="component" value="Chromosome 23"/>
</dbReference>
<reference evidence="3" key="1">
    <citation type="submission" date="2022-03" db="EMBL/GenBank/DDBJ databases">
        <authorList>
            <person name="Martin H S."/>
        </authorList>
    </citation>
    <scope>NUCLEOTIDE SEQUENCE</scope>
</reference>
<keyword evidence="2" id="KW-0732">Signal</keyword>
<proteinExistence type="predicted"/>
<name>A0ABN8IFM9_9NEOP</name>
<organism evidence="3 4">
    <name type="scientific">Iphiclides podalirius</name>
    <name type="common">scarce swallowtail</name>
    <dbReference type="NCBI Taxonomy" id="110791"/>
    <lineage>
        <taxon>Eukaryota</taxon>
        <taxon>Metazoa</taxon>
        <taxon>Ecdysozoa</taxon>
        <taxon>Arthropoda</taxon>
        <taxon>Hexapoda</taxon>
        <taxon>Insecta</taxon>
        <taxon>Pterygota</taxon>
        <taxon>Neoptera</taxon>
        <taxon>Endopterygota</taxon>
        <taxon>Lepidoptera</taxon>
        <taxon>Glossata</taxon>
        <taxon>Ditrysia</taxon>
        <taxon>Papilionoidea</taxon>
        <taxon>Papilionidae</taxon>
        <taxon>Papilioninae</taxon>
        <taxon>Iphiclides</taxon>
    </lineage>
</organism>